<organism evidence="2 3">
    <name type="scientific">Vibrio coralliilyticus</name>
    <dbReference type="NCBI Taxonomy" id="190893"/>
    <lineage>
        <taxon>Bacteria</taxon>
        <taxon>Pseudomonadati</taxon>
        <taxon>Pseudomonadota</taxon>
        <taxon>Gammaproteobacteria</taxon>
        <taxon>Vibrionales</taxon>
        <taxon>Vibrionaceae</taxon>
        <taxon>Vibrio</taxon>
    </lineage>
</organism>
<proteinExistence type="predicted"/>
<accession>A0AAN0SI08</accession>
<dbReference type="KEGG" id="vcy:IX92_25585"/>
<dbReference type="EMBL" id="CP009619">
    <property type="protein sequence ID" value="AIW22441.1"/>
    <property type="molecule type" value="Genomic_DNA"/>
</dbReference>
<keyword evidence="2" id="KW-0614">Plasmid</keyword>
<name>A0AAN0SI08_9VIBR</name>
<dbReference type="RefSeq" id="WP_043011233.1">
    <property type="nucleotide sequence ID" value="NZ_CP009619.1"/>
</dbReference>
<feature type="compositionally biased region" description="Basic and acidic residues" evidence="1">
    <location>
        <begin position="30"/>
        <end position="49"/>
    </location>
</feature>
<evidence type="ECO:0000313" key="2">
    <source>
        <dbReference type="EMBL" id="AIW22441.1"/>
    </source>
</evidence>
<evidence type="ECO:0000313" key="3">
    <source>
        <dbReference type="Proteomes" id="UP000030081"/>
    </source>
</evidence>
<keyword evidence="3" id="KW-1185">Reference proteome</keyword>
<sequence>MTRLVFITPEQKKLIKEVLSEDALLVSDPNEQRKLEEKGFSDGDETDHNFEGQPQVMFDFASSKHPAFSHVDEE</sequence>
<dbReference type="Proteomes" id="UP000030081">
    <property type="component" value="Plasmid p380"/>
</dbReference>
<feature type="region of interest" description="Disordered" evidence="1">
    <location>
        <begin position="29"/>
        <end position="49"/>
    </location>
</feature>
<reference evidence="2 3" key="1">
    <citation type="submission" date="2014-10" db="EMBL/GenBank/DDBJ databases">
        <title>The Complete Genome Sequence for the Shellfish Pathogen Vibrio coralliilyticus RE98 Isolated from a Shellfish Hatchery.</title>
        <authorList>
            <person name="Richards G.P."/>
            <person name="Bono J.L."/>
            <person name="Watson M.A."/>
            <person name="Needleman D.S."/>
        </authorList>
    </citation>
    <scope>NUCLEOTIDE SEQUENCE [LARGE SCALE GENOMIC DNA]</scope>
    <source>
        <strain evidence="2 3">RE98</strain>
        <plasmid evidence="2 3">p380</plasmid>
    </source>
</reference>
<dbReference type="AlphaFoldDB" id="A0AAN0SI08"/>
<evidence type="ECO:0000256" key="1">
    <source>
        <dbReference type="SAM" id="MobiDB-lite"/>
    </source>
</evidence>
<gene>
    <name evidence="2" type="ORF">IX92_25585</name>
</gene>
<geneLocation type="plasmid" evidence="2 3">
    <name>p380</name>
</geneLocation>
<protein>
    <submittedName>
        <fullName evidence="2">Uncharacterized protein</fullName>
    </submittedName>
</protein>